<dbReference type="AlphaFoldDB" id="A0A347ZW10"/>
<proteinExistence type="predicted"/>
<organism evidence="2 3">
    <name type="scientific">Pelolinea submarina</name>
    <dbReference type="NCBI Taxonomy" id="913107"/>
    <lineage>
        <taxon>Bacteria</taxon>
        <taxon>Bacillati</taxon>
        <taxon>Chloroflexota</taxon>
        <taxon>Anaerolineae</taxon>
        <taxon>Anaerolineales</taxon>
        <taxon>Anaerolineaceae</taxon>
        <taxon>Pelolinea</taxon>
    </lineage>
</organism>
<sequence>MFSSAAITYTWKQIFYRLGLEYQAEFIHIGNKRVRCVYDAQASSADDSAAFTLHIQPCPESALDEMAAGKPDKLTSLSPFQFLPTGASDFPFDTLPILFWGDASTGKFAEIQGKKLTLHADILAATFFMLSRYEEIDSPHLDKHGRYLYSASVASRYGLIDLPIVDIYALVLKTWLEALTGEHITPPHRFTFHFSHDVDFMFLSHPFHKWLDVMVRDLAKGRLDFFKQDFPSLFQSYTEDVYYRDLRRLVEMAQANGGHEVFYLLTSREPFARDGYSLKARRVRTVLEYLKENGMEIGLHASYRSYDKPALYKAEKQRLEMAIGRTCRGSRQHYLRIRTPYTWNQMKAAGLEYDESYCFSEHEGFRCGTCYPYPVFDVQQDRELDFTELPLIVMETSLRVYRKLSAAQGIESIMKLAHTCQKVNGTFTMLWHNTCLDREWQEWGRQLPDWVKTLTEMAHQ</sequence>
<keyword evidence="3" id="KW-1185">Reference proteome</keyword>
<dbReference type="InterPro" id="IPR011330">
    <property type="entry name" value="Glyco_hydro/deAcase_b/a-brl"/>
</dbReference>
<dbReference type="CDD" id="cd10931">
    <property type="entry name" value="CE4_u7"/>
    <property type="match status" value="1"/>
</dbReference>
<dbReference type="RefSeq" id="WP_116225662.1">
    <property type="nucleotide sequence ID" value="NZ_AP018437.1"/>
</dbReference>
<feature type="domain" description="DUF7033" evidence="1">
    <location>
        <begin position="119"/>
        <end position="203"/>
    </location>
</feature>
<reference evidence="2 3" key="1">
    <citation type="submission" date="2018-08" db="EMBL/GenBank/DDBJ databases">
        <title>Genomic Encyclopedia of Type Strains, Phase IV (KMG-IV): sequencing the most valuable type-strain genomes for metagenomic binning, comparative biology and taxonomic classification.</title>
        <authorList>
            <person name="Goeker M."/>
        </authorList>
    </citation>
    <scope>NUCLEOTIDE SEQUENCE [LARGE SCALE GENOMIC DNA]</scope>
    <source>
        <strain evidence="2 3">DSM 23923</strain>
    </source>
</reference>
<comment type="caution">
    <text evidence="2">The sequence shown here is derived from an EMBL/GenBank/DDBJ whole genome shotgun (WGS) entry which is preliminary data.</text>
</comment>
<evidence type="ECO:0000259" key="1">
    <source>
        <dbReference type="Pfam" id="PF23019"/>
    </source>
</evidence>
<accession>A0A347ZW10</accession>
<evidence type="ECO:0000313" key="3">
    <source>
        <dbReference type="Proteomes" id="UP000256388"/>
    </source>
</evidence>
<protein>
    <recommendedName>
        <fullName evidence="1">DUF7033 domain-containing protein</fullName>
    </recommendedName>
</protein>
<dbReference type="SUPFAM" id="SSF88713">
    <property type="entry name" value="Glycoside hydrolase/deacetylase"/>
    <property type="match status" value="1"/>
</dbReference>
<dbReference type="Pfam" id="PF23019">
    <property type="entry name" value="DUF7033"/>
    <property type="match status" value="1"/>
</dbReference>
<dbReference type="GO" id="GO:0005975">
    <property type="term" value="P:carbohydrate metabolic process"/>
    <property type="evidence" value="ECO:0007669"/>
    <property type="project" value="InterPro"/>
</dbReference>
<dbReference type="OrthoDB" id="5573484at2"/>
<name>A0A347ZW10_9CHLR</name>
<evidence type="ECO:0000313" key="2">
    <source>
        <dbReference type="EMBL" id="REG07187.1"/>
    </source>
</evidence>
<dbReference type="EMBL" id="QUMS01000003">
    <property type="protein sequence ID" value="REG07187.1"/>
    <property type="molecule type" value="Genomic_DNA"/>
</dbReference>
<dbReference type="InterPro" id="IPR054297">
    <property type="entry name" value="DUF7033"/>
</dbReference>
<dbReference type="Gene3D" id="3.20.20.370">
    <property type="entry name" value="Glycoside hydrolase/deacetylase"/>
    <property type="match status" value="1"/>
</dbReference>
<dbReference type="Proteomes" id="UP000256388">
    <property type="component" value="Unassembled WGS sequence"/>
</dbReference>
<gene>
    <name evidence="2" type="ORF">DFR64_2391</name>
</gene>